<reference evidence="8 9" key="1">
    <citation type="submission" date="2024-11" db="EMBL/GenBank/DDBJ databases">
        <title>Adaptive evolution of stress response genes in parasites aligns with host niche diversity.</title>
        <authorList>
            <person name="Hahn C."/>
            <person name="Resl P."/>
        </authorList>
    </citation>
    <scope>NUCLEOTIDE SEQUENCE [LARGE SCALE GENOMIC DNA]</scope>
    <source>
        <strain evidence="8">EGGRZ-B1_66</strain>
        <tissue evidence="8">Body</tissue>
    </source>
</reference>
<keyword evidence="2 5" id="KW-0285">Flavoprotein</keyword>
<keyword evidence="3 5" id="KW-0274">FAD</keyword>
<dbReference type="InterPro" id="IPR049398">
    <property type="entry name" value="ETF-QO/FixC_UQ-bd"/>
</dbReference>
<evidence type="ECO:0000313" key="9">
    <source>
        <dbReference type="Proteomes" id="UP001626550"/>
    </source>
</evidence>
<comment type="caution">
    <text evidence="8">The sequence shown here is derived from an EMBL/GenBank/DDBJ whole genome shotgun (WGS) entry which is preliminary data.</text>
</comment>
<dbReference type="Proteomes" id="UP001626550">
    <property type="component" value="Unassembled WGS sequence"/>
</dbReference>
<dbReference type="EMBL" id="JBJKFK010003552">
    <property type="protein sequence ID" value="KAL3309777.1"/>
    <property type="molecule type" value="Genomic_DNA"/>
</dbReference>
<dbReference type="EC" id="1.5.5.1" evidence="5"/>
<accession>A0ABD2PSR2</accession>
<keyword evidence="6" id="KW-1133">Transmembrane helix</keyword>
<evidence type="ECO:0000256" key="3">
    <source>
        <dbReference type="ARBA" id="ARBA00022827"/>
    </source>
</evidence>
<keyword evidence="9" id="KW-1185">Reference proteome</keyword>
<dbReference type="Gene3D" id="3.50.50.60">
    <property type="entry name" value="FAD/NAD(P)-binding domain"/>
    <property type="match status" value="1"/>
</dbReference>
<organism evidence="8 9">
    <name type="scientific">Cichlidogyrus casuarinus</name>
    <dbReference type="NCBI Taxonomy" id="1844966"/>
    <lineage>
        <taxon>Eukaryota</taxon>
        <taxon>Metazoa</taxon>
        <taxon>Spiralia</taxon>
        <taxon>Lophotrochozoa</taxon>
        <taxon>Platyhelminthes</taxon>
        <taxon>Monogenea</taxon>
        <taxon>Monopisthocotylea</taxon>
        <taxon>Dactylogyridea</taxon>
        <taxon>Ancyrocephalidae</taxon>
        <taxon>Cichlidogyrus</taxon>
    </lineage>
</organism>
<feature type="transmembrane region" description="Helical" evidence="6">
    <location>
        <begin position="417"/>
        <end position="438"/>
    </location>
</feature>
<feature type="non-terminal residue" evidence="8">
    <location>
        <position position="450"/>
    </location>
</feature>
<dbReference type="InterPro" id="IPR040156">
    <property type="entry name" value="ETF-QO"/>
</dbReference>
<feature type="non-terminal residue" evidence="8">
    <location>
        <position position="1"/>
    </location>
</feature>
<keyword evidence="5" id="KW-0249">Electron transport</keyword>
<keyword evidence="5" id="KW-0813">Transport</keyword>
<proteinExistence type="predicted"/>
<dbReference type="AlphaFoldDB" id="A0ABD2PSR2"/>
<comment type="cofactor">
    <cofactor evidence="5">
        <name>[4Fe-4S] cluster</name>
        <dbReference type="ChEBI" id="CHEBI:49883"/>
    </cofactor>
    <text evidence="5">Binds 1 [4Fe-4S] cluster.</text>
</comment>
<evidence type="ECO:0000259" key="7">
    <source>
        <dbReference type="Pfam" id="PF21162"/>
    </source>
</evidence>
<keyword evidence="4 5" id="KW-0560">Oxidoreductase</keyword>
<evidence type="ECO:0000256" key="6">
    <source>
        <dbReference type="SAM" id="Phobius"/>
    </source>
</evidence>
<dbReference type="Pfam" id="PF21162">
    <property type="entry name" value="ETFQO_UQ-bd"/>
    <property type="match status" value="1"/>
</dbReference>
<dbReference type="PANTHER" id="PTHR10617">
    <property type="entry name" value="ELECTRON TRANSFER FLAVOPROTEIN-UBIQUINONE OXIDOREDUCTASE"/>
    <property type="match status" value="1"/>
</dbReference>
<name>A0ABD2PSR2_9PLAT</name>
<keyword evidence="6" id="KW-0812">Transmembrane</keyword>
<feature type="domain" description="ETF-QO/FixC ubiquinone-binding" evidence="7">
    <location>
        <begin position="233"/>
        <end position="328"/>
    </location>
</feature>
<dbReference type="PRINTS" id="PR00411">
    <property type="entry name" value="PNDRDTASEI"/>
</dbReference>
<dbReference type="SUPFAM" id="SSF54373">
    <property type="entry name" value="FAD-linked reductases, C-terminal domain"/>
    <property type="match status" value="1"/>
</dbReference>
<keyword evidence="5" id="KW-0408">Iron</keyword>
<comment type="catalytic activity">
    <reaction evidence="5">
        <text>a ubiquinone + reduced [electron-transfer flavoprotein] = a ubiquinol + oxidized [electron-transfer flavoprotein] + H(+)</text>
        <dbReference type="Rhea" id="RHEA:24052"/>
        <dbReference type="Rhea" id="RHEA-COMP:9565"/>
        <dbReference type="Rhea" id="RHEA-COMP:9566"/>
        <dbReference type="Rhea" id="RHEA-COMP:10685"/>
        <dbReference type="Rhea" id="RHEA-COMP:10686"/>
        <dbReference type="ChEBI" id="CHEBI:15378"/>
        <dbReference type="ChEBI" id="CHEBI:16389"/>
        <dbReference type="ChEBI" id="CHEBI:17976"/>
        <dbReference type="ChEBI" id="CHEBI:57692"/>
        <dbReference type="ChEBI" id="CHEBI:58307"/>
        <dbReference type="EC" id="1.5.5.1"/>
    </reaction>
</comment>
<dbReference type="GO" id="GO:0004174">
    <property type="term" value="F:electron-transferring-flavoprotein dehydrogenase activity"/>
    <property type="evidence" value="ECO:0007669"/>
    <property type="project" value="UniProtKB-UniRule"/>
</dbReference>
<evidence type="ECO:0000313" key="8">
    <source>
        <dbReference type="EMBL" id="KAL3309777.1"/>
    </source>
</evidence>
<dbReference type="GO" id="GO:0046872">
    <property type="term" value="F:metal ion binding"/>
    <property type="evidence" value="ECO:0007669"/>
    <property type="project" value="UniProtKB-KW"/>
</dbReference>
<evidence type="ECO:0000256" key="1">
    <source>
        <dbReference type="ARBA" id="ARBA00001974"/>
    </source>
</evidence>
<dbReference type="SUPFAM" id="SSF51905">
    <property type="entry name" value="FAD/NAD(P)-binding domain"/>
    <property type="match status" value="1"/>
</dbReference>
<protein>
    <recommendedName>
        <fullName evidence="5">Electron transfer flavoprotein-ubiquinone oxidoreductase</fullName>
        <shortName evidence="5">ETF-QO</shortName>
        <ecNumber evidence="5">1.5.5.1</ecNumber>
    </recommendedName>
</protein>
<comment type="cofactor">
    <cofactor evidence="1 5">
        <name>FAD</name>
        <dbReference type="ChEBI" id="CHEBI:57692"/>
    </cofactor>
</comment>
<keyword evidence="5" id="KW-0479">Metal-binding</keyword>
<dbReference type="Gene3D" id="3.30.9.90">
    <property type="match status" value="1"/>
</dbReference>
<keyword evidence="6" id="KW-0472">Membrane</keyword>
<sequence>SSHITTHYTIKPRESDPRWKDVSLERTQDEADVVIIGGGPSGLAAACRLKQLSAKDNPDFRVVVLEKAPYIGGHTLSGACVEPGALTELFPDWKERGAPLFTEVVEDRFYYLTETSAYRIPIPPKFPLQNHGNYIVRLGNVVKWMGEQAEELGVEVYPGVAASELTFDEKGSIRGVATADVGIHKDGSPKDSFERGMEFKARQVFLAEGCHGHITKQMVKKFDLRAQAEHQTYGIGIKELWEIDAKHWKPGHVEHGVGWPLPNNIYGGYFVYHLNEGTPMVAVGFVIALDYDNPHLSPFKEFQRFKHHPQIASLLQGGKRIGYGARALNEGGLQSIPKLSMPGGLLIGCAPGLLNVPKVKGVHNAIRSGRIAAEAAYEHLVAHPGHSGLEITAYEEQLKASPVFQELHNVRNIRPSFTALGMGMIGCMLYAGTVGYILNGKEPWTFKHHS</sequence>
<dbReference type="InterPro" id="IPR036188">
    <property type="entry name" value="FAD/NAD-bd_sf"/>
</dbReference>
<evidence type="ECO:0000256" key="5">
    <source>
        <dbReference type="RuleBase" id="RU366068"/>
    </source>
</evidence>
<dbReference type="GO" id="GO:0051539">
    <property type="term" value="F:4 iron, 4 sulfur cluster binding"/>
    <property type="evidence" value="ECO:0007669"/>
    <property type="project" value="UniProtKB-UniRule"/>
</dbReference>
<keyword evidence="5" id="KW-0830">Ubiquinone</keyword>
<comment type="function">
    <text evidence="5">Accepts electrons from ETF and reduces ubiquinone.</text>
</comment>
<gene>
    <name evidence="8" type="ORF">Ciccas_011672</name>
</gene>
<evidence type="ECO:0000256" key="2">
    <source>
        <dbReference type="ARBA" id="ARBA00022630"/>
    </source>
</evidence>
<keyword evidence="5" id="KW-0411">Iron-sulfur</keyword>
<evidence type="ECO:0000256" key="4">
    <source>
        <dbReference type="ARBA" id="ARBA00023002"/>
    </source>
</evidence>
<dbReference type="PANTHER" id="PTHR10617:SF107">
    <property type="entry name" value="ELECTRON TRANSFER FLAVOPROTEIN-UBIQUINONE OXIDOREDUCTASE, MITOCHONDRIAL"/>
    <property type="match status" value="1"/>
</dbReference>
<dbReference type="Pfam" id="PF13450">
    <property type="entry name" value="NAD_binding_8"/>
    <property type="match status" value="1"/>
</dbReference>